<keyword evidence="2" id="KW-0175">Coiled coil</keyword>
<dbReference type="InterPro" id="IPR003018">
    <property type="entry name" value="GAF"/>
</dbReference>
<evidence type="ECO:0000256" key="1">
    <source>
        <dbReference type="ARBA" id="ARBA00006754"/>
    </source>
</evidence>
<evidence type="ECO:0000259" key="3">
    <source>
        <dbReference type="SMART" id="SM00065"/>
    </source>
</evidence>
<dbReference type="EMBL" id="CP000474">
    <property type="protein sequence ID" value="ABM09454.1"/>
    <property type="molecule type" value="Genomic_DNA"/>
</dbReference>
<dbReference type="Gene3D" id="1.10.10.2840">
    <property type="entry name" value="PucR C-terminal helix-turn-helix domain"/>
    <property type="match status" value="1"/>
</dbReference>
<dbReference type="DNASU" id="4640756"/>
<evidence type="ECO:0000313" key="5">
    <source>
        <dbReference type="Proteomes" id="UP000000637"/>
    </source>
</evidence>
<name>A1R364_PAEAT</name>
<gene>
    <name evidence="4" type="ordered locus">AAur_0881</name>
</gene>
<dbReference type="eggNOG" id="COG2508">
    <property type="taxonomic scope" value="Bacteria"/>
</dbReference>
<dbReference type="Pfam" id="PF17853">
    <property type="entry name" value="GGDEF_2"/>
    <property type="match status" value="1"/>
</dbReference>
<dbReference type="Gene3D" id="3.30.450.40">
    <property type="match status" value="1"/>
</dbReference>
<protein>
    <submittedName>
        <fullName evidence="4">GAF domain protein</fullName>
    </submittedName>
</protein>
<comment type="similarity">
    <text evidence="1">Belongs to the CdaR family.</text>
</comment>
<dbReference type="Pfam" id="PF01590">
    <property type="entry name" value="GAF"/>
    <property type="match status" value="1"/>
</dbReference>
<dbReference type="InterPro" id="IPR025736">
    <property type="entry name" value="PucR_C-HTH_dom"/>
</dbReference>
<feature type="coiled-coil region" evidence="2">
    <location>
        <begin position="145"/>
        <end position="172"/>
    </location>
</feature>
<dbReference type="SUPFAM" id="SSF55781">
    <property type="entry name" value="GAF domain-like"/>
    <property type="match status" value="1"/>
</dbReference>
<keyword evidence="5" id="KW-1185">Reference proteome</keyword>
<dbReference type="HOGENOM" id="CLU_017436_0_1_11"/>
<dbReference type="Pfam" id="PF13556">
    <property type="entry name" value="HTH_30"/>
    <property type="match status" value="1"/>
</dbReference>
<dbReference type="InterPro" id="IPR051448">
    <property type="entry name" value="CdaR-like_regulators"/>
</dbReference>
<reference evidence="4 5" key="1">
    <citation type="journal article" date="2006" name="PLoS Genet.">
        <title>Secrets of soil survival revealed by the genome sequence of Arthrobacter aurescens TC1.</title>
        <authorList>
            <person name="Mongodin E.F."/>
            <person name="Shapir N."/>
            <person name="Daugherty S.C."/>
            <person name="DeBoy R.T."/>
            <person name="Emerson J.B."/>
            <person name="Shvartzbeyn A."/>
            <person name="Radune D."/>
            <person name="Vamathevan J."/>
            <person name="Riggs F."/>
            <person name="Grinberg V."/>
            <person name="Khouri H."/>
            <person name="Wackett L.P."/>
            <person name="Nelson K.E."/>
            <person name="Sadowsky M.J."/>
        </authorList>
    </citation>
    <scope>NUCLEOTIDE SEQUENCE [LARGE SCALE GENOMIC DNA]</scope>
    <source>
        <strain evidence="4 5">TC1</strain>
    </source>
</reference>
<dbReference type="InterPro" id="IPR042070">
    <property type="entry name" value="PucR_C-HTH_sf"/>
</dbReference>
<dbReference type="InterPro" id="IPR041522">
    <property type="entry name" value="CdaR_GGDEF"/>
</dbReference>
<dbReference type="PANTHER" id="PTHR33744:SF1">
    <property type="entry name" value="DNA-BINDING TRANSCRIPTIONAL ACTIVATOR ADER"/>
    <property type="match status" value="1"/>
</dbReference>
<dbReference type="KEGG" id="aau:AAur_0881"/>
<evidence type="ECO:0000256" key="2">
    <source>
        <dbReference type="SAM" id="Coils"/>
    </source>
</evidence>
<accession>A1R364</accession>
<dbReference type="AlphaFoldDB" id="A1R364"/>
<dbReference type="SMART" id="SM00065">
    <property type="entry name" value="GAF"/>
    <property type="match status" value="1"/>
</dbReference>
<dbReference type="InterPro" id="IPR029016">
    <property type="entry name" value="GAF-like_dom_sf"/>
</dbReference>
<dbReference type="Proteomes" id="UP000000637">
    <property type="component" value="Chromosome"/>
</dbReference>
<organism evidence="4 5">
    <name type="scientific">Paenarthrobacter aurescens (strain TC1)</name>
    <dbReference type="NCBI Taxonomy" id="290340"/>
    <lineage>
        <taxon>Bacteria</taxon>
        <taxon>Bacillati</taxon>
        <taxon>Actinomycetota</taxon>
        <taxon>Actinomycetes</taxon>
        <taxon>Micrococcales</taxon>
        <taxon>Micrococcaceae</taxon>
        <taxon>Paenarthrobacter</taxon>
    </lineage>
</organism>
<proteinExistence type="inferred from homology"/>
<sequence>MARTSSELMGYDFCSVTVPDQSNSVLLIKGSHGLTDEYIQDVNALHPIRLRGMSLPSPSTQAFTLGIPVSVEDTATNPSFVPWAAAARHQGFTSMIAVPLNAPGGTLGTLNCFTRLPHAFENDEVSLLTVLADQAAVAMNTAQLRADQARTIAEQKSLNESLEKQYELQRKVAEVHNRLTSLTLEGGGIAEVGNALAELLERPVVIQSDQGNAVCGSEYGADDFLDGVAGEAEQVQGESPNSDAISGPSDIRLPLHNGSTVSAVRAPVVIKEEVVAWIWTTGPLTKMAPLHRRAIEHAATVMALEFLYTRSGAASVWYRTGELLSHIIRGPRPSTSVLLAETQRLGYDLLQPHALIAAPHDQVPEDEVLRRLAGKVNRWNHDNVPKPLVGLHKDYVVALWPLGRRPLESVRDIAEQIRQSLTEAETSQLVALTGPVTDPNAYEEAFSIARGAVELARLKGTPSQTLLLTDLGIAGLFLQTQDSAGLRSFCDRILGPLHRYDATNGAALLQTLTVLMNNNLDAQMTAEHLTVNTTTITQRRNLIEQLVGLDLSNVTALTQVSAALQLEEIIAVIPSPGHG</sequence>
<evidence type="ECO:0000313" key="4">
    <source>
        <dbReference type="EMBL" id="ABM09454.1"/>
    </source>
</evidence>
<feature type="domain" description="GAF" evidence="3">
    <location>
        <begin position="1"/>
        <end position="149"/>
    </location>
</feature>
<dbReference type="eggNOG" id="COG2203">
    <property type="taxonomic scope" value="Bacteria"/>
</dbReference>
<dbReference type="STRING" id="290340.AAur_0881"/>
<dbReference type="PANTHER" id="PTHR33744">
    <property type="entry name" value="CARBOHYDRATE DIACID REGULATOR"/>
    <property type="match status" value="1"/>
</dbReference>